<proteinExistence type="predicted"/>
<reference evidence="1 2" key="1">
    <citation type="submission" date="2019-08" db="EMBL/GenBank/DDBJ databases">
        <title>Parahaliea maris sp. nov., isolated from the surface seawater.</title>
        <authorList>
            <person name="Liu Y."/>
        </authorList>
    </citation>
    <scope>NUCLEOTIDE SEQUENCE [LARGE SCALE GENOMIC DNA]</scope>
    <source>
        <strain evidence="1 2">HSLHS9</strain>
    </source>
</reference>
<dbReference type="PANTHER" id="PTHR47623">
    <property type="entry name" value="OS09G0287300 PROTEIN"/>
    <property type="match status" value="1"/>
</dbReference>
<dbReference type="Pfam" id="PF00300">
    <property type="entry name" value="His_Phos_1"/>
    <property type="match status" value="1"/>
</dbReference>
<evidence type="ECO:0000313" key="2">
    <source>
        <dbReference type="Proteomes" id="UP000321039"/>
    </source>
</evidence>
<comment type="caution">
    <text evidence="1">The sequence shown here is derived from an EMBL/GenBank/DDBJ whole genome shotgun (WGS) entry which is preliminary data.</text>
</comment>
<name>A0A5C8ZNX4_9GAMM</name>
<dbReference type="Gene3D" id="3.40.50.1240">
    <property type="entry name" value="Phosphoglycerate mutase-like"/>
    <property type="match status" value="1"/>
</dbReference>
<accession>A0A5C8ZNX4</accession>
<dbReference type="EMBL" id="VRZA01000011">
    <property type="protein sequence ID" value="TXS89289.1"/>
    <property type="molecule type" value="Genomic_DNA"/>
</dbReference>
<gene>
    <name evidence="1" type="ORF">FV139_20350</name>
</gene>
<evidence type="ECO:0000313" key="1">
    <source>
        <dbReference type="EMBL" id="TXS89289.1"/>
    </source>
</evidence>
<keyword evidence="2" id="KW-1185">Reference proteome</keyword>
<dbReference type="AlphaFoldDB" id="A0A5C8ZNX4"/>
<dbReference type="SUPFAM" id="SSF53254">
    <property type="entry name" value="Phosphoglycerate mutase-like"/>
    <property type="match status" value="1"/>
</dbReference>
<protein>
    <submittedName>
        <fullName evidence="1">Phosphoglycerate mutase</fullName>
    </submittedName>
</protein>
<dbReference type="InterPro" id="IPR029033">
    <property type="entry name" value="His_PPase_superfam"/>
</dbReference>
<dbReference type="RefSeq" id="WP_148070330.1">
    <property type="nucleotide sequence ID" value="NZ_VRZA01000011.1"/>
</dbReference>
<dbReference type="SMART" id="SM00855">
    <property type="entry name" value="PGAM"/>
    <property type="match status" value="1"/>
</dbReference>
<sequence length="164" mass="18314">MKTLHLLRHAKSSWDDPLLADRDRPLNRRGQRDAPRMGQALSTRLDPMAVSCSPARRARLTLEGLCQGWPELANCAHDIQESLYTFDYRDLLDWLSCVPGSSDSLFLVGHNPAFTDLANVLTGTPVLDNLPTAGYLRLELSTDGWTDLPGSGVLSERLFPRELR</sequence>
<dbReference type="Proteomes" id="UP000321039">
    <property type="component" value="Unassembled WGS sequence"/>
</dbReference>
<dbReference type="InterPro" id="IPR013078">
    <property type="entry name" value="His_Pase_superF_clade-1"/>
</dbReference>
<dbReference type="CDD" id="cd07067">
    <property type="entry name" value="HP_PGM_like"/>
    <property type="match status" value="1"/>
</dbReference>
<organism evidence="1 2">
    <name type="scientific">Parahaliea maris</name>
    <dbReference type="NCBI Taxonomy" id="2716870"/>
    <lineage>
        <taxon>Bacteria</taxon>
        <taxon>Pseudomonadati</taxon>
        <taxon>Pseudomonadota</taxon>
        <taxon>Gammaproteobacteria</taxon>
        <taxon>Cellvibrionales</taxon>
        <taxon>Halieaceae</taxon>
        <taxon>Parahaliea</taxon>
    </lineage>
</organism>
<dbReference type="PANTHER" id="PTHR47623:SF1">
    <property type="entry name" value="OS09G0287300 PROTEIN"/>
    <property type="match status" value="1"/>
</dbReference>